<feature type="signal peptide" evidence="2">
    <location>
        <begin position="1"/>
        <end position="27"/>
    </location>
</feature>
<evidence type="ECO:0000313" key="5">
    <source>
        <dbReference type="Proteomes" id="UP000541583"/>
    </source>
</evidence>
<evidence type="ECO:0000313" key="4">
    <source>
        <dbReference type="EMBL" id="MBB6127380.1"/>
    </source>
</evidence>
<dbReference type="Pfam" id="PF20125">
    <property type="entry name" value="DUF6515"/>
    <property type="match status" value="1"/>
</dbReference>
<gene>
    <name evidence="4" type="ORF">HDF22_001486</name>
    <name evidence="3" type="ORF">HDF23_001767</name>
</gene>
<evidence type="ECO:0000256" key="1">
    <source>
        <dbReference type="SAM" id="MobiDB-lite"/>
    </source>
</evidence>
<dbReference type="Proteomes" id="UP000541583">
    <property type="component" value="Unassembled WGS sequence"/>
</dbReference>
<evidence type="ECO:0000313" key="6">
    <source>
        <dbReference type="Proteomes" id="UP000548326"/>
    </source>
</evidence>
<reference evidence="5 6" key="1">
    <citation type="submission" date="2020-08" db="EMBL/GenBank/DDBJ databases">
        <title>Genomic Encyclopedia of Type Strains, Phase IV (KMG-V): Genome sequencing to study the core and pangenomes of soil and plant-associated prokaryotes.</title>
        <authorList>
            <person name="Whitman W."/>
        </authorList>
    </citation>
    <scope>NUCLEOTIDE SEQUENCE [LARGE SCALE GENOMIC DNA]</scope>
    <source>
        <strain evidence="3 5">ANJLi2</strain>
        <strain evidence="4 6">MP601</strain>
    </source>
</reference>
<sequence length="255" mass="27746">MKAFNRSFINLSLAGLLVFGLATTADAQRGGHFGGFRGGFGHAGFGGGFGYRSPAVHAGFTTGFRGFYHPYVYANIGLFVNTLPFGYYPFFWGPNQYYYYGGIFYQPGANGGYEVAAPPVGAEVPSLPEGAQSIVINGTQYFEYNGVYYQQITKDDGKAVYVVAGKDGVLNTDQNTPTANSTDQQMPLVGDMTDALPAGSHKVNLKGKKYWVTPDDIYLEEVVHDNQTSYRVISIPEKTNDDSQQATPVQKTSEL</sequence>
<feature type="chain" id="PRO_5043523108" evidence="2">
    <location>
        <begin position="28"/>
        <end position="255"/>
    </location>
</feature>
<dbReference type="RefSeq" id="WP_076372366.1">
    <property type="nucleotide sequence ID" value="NZ_FTMG01000003.1"/>
</dbReference>
<feature type="region of interest" description="Disordered" evidence="1">
    <location>
        <begin position="234"/>
        <end position="255"/>
    </location>
</feature>
<accession>A0A1N6V3I1</accession>
<dbReference type="InterPro" id="IPR045398">
    <property type="entry name" value="DUF6515"/>
</dbReference>
<keyword evidence="2" id="KW-0732">Signal</keyword>
<proteinExistence type="predicted"/>
<dbReference type="EMBL" id="JACHCB010000003">
    <property type="protein sequence ID" value="MBB6109024.1"/>
    <property type="molecule type" value="Genomic_DNA"/>
</dbReference>
<evidence type="ECO:0000313" key="3">
    <source>
        <dbReference type="EMBL" id="MBB6109024.1"/>
    </source>
</evidence>
<dbReference type="STRING" id="354630.SAMN05421821_103261"/>
<protein>
    <submittedName>
        <fullName evidence="4">Uncharacterized protein</fullName>
    </submittedName>
</protein>
<evidence type="ECO:0000256" key="2">
    <source>
        <dbReference type="SAM" id="SignalP"/>
    </source>
</evidence>
<comment type="caution">
    <text evidence="4">The sequence shown here is derived from an EMBL/GenBank/DDBJ whole genome shotgun (WGS) entry which is preliminary data.</text>
</comment>
<keyword evidence="5" id="KW-1185">Reference proteome</keyword>
<feature type="compositionally biased region" description="Polar residues" evidence="1">
    <location>
        <begin position="242"/>
        <end position="255"/>
    </location>
</feature>
<organism evidence="4 6">
    <name type="scientific">Mucilaginibacter lappiensis</name>
    <dbReference type="NCBI Taxonomy" id="354630"/>
    <lineage>
        <taxon>Bacteria</taxon>
        <taxon>Pseudomonadati</taxon>
        <taxon>Bacteroidota</taxon>
        <taxon>Sphingobacteriia</taxon>
        <taxon>Sphingobacteriales</taxon>
        <taxon>Sphingobacteriaceae</taxon>
        <taxon>Mucilaginibacter</taxon>
    </lineage>
</organism>
<dbReference type="EMBL" id="JACHCA010000003">
    <property type="protein sequence ID" value="MBB6127380.1"/>
    <property type="molecule type" value="Genomic_DNA"/>
</dbReference>
<dbReference type="AlphaFoldDB" id="A0A1N6V3I1"/>
<name>A0A1N6V3I1_9SPHI</name>
<dbReference type="Proteomes" id="UP000548326">
    <property type="component" value="Unassembled WGS sequence"/>
</dbReference>
<dbReference type="OrthoDB" id="660033at2"/>